<dbReference type="Pfam" id="PF00048">
    <property type="entry name" value="IL8"/>
    <property type="match status" value="1"/>
</dbReference>
<dbReference type="Gene3D" id="2.40.50.40">
    <property type="match status" value="1"/>
</dbReference>
<protein>
    <submittedName>
        <fullName evidence="3">CCL14 protein</fullName>
    </submittedName>
</protein>
<feature type="non-terminal residue" evidence="3">
    <location>
        <position position="79"/>
    </location>
</feature>
<evidence type="ECO:0000313" key="4">
    <source>
        <dbReference type="Proteomes" id="UP000539032"/>
    </source>
</evidence>
<feature type="domain" description="Chemokine interleukin-8-like" evidence="2">
    <location>
        <begin position="6"/>
        <end position="71"/>
    </location>
</feature>
<dbReference type="OrthoDB" id="9892424at2759"/>
<dbReference type="SUPFAM" id="SSF54117">
    <property type="entry name" value="Interleukin 8-like chemokines"/>
    <property type="match status" value="1"/>
</dbReference>
<dbReference type="GO" id="GO:0006955">
    <property type="term" value="P:immune response"/>
    <property type="evidence" value="ECO:0007669"/>
    <property type="project" value="InterPro"/>
</dbReference>
<evidence type="ECO:0000259" key="2">
    <source>
        <dbReference type="SMART" id="SM00199"/>
    </source>
</evidence>
<keyword evidence="4" id="KW-1185">Reference proteome</keyword>
<feature type="non-terminal residue" evidence="3">
    <location>
        <position position="1"/>
    </location>
</feature>
<dbReference type="InterPro" id="IPR036048">
    <property type="entry name" value="Interleukin_8-like_sf"/>
</dbReference>
<dbReference type="GO" id="GO:0008009">
    <property type="term" value="F:chemokine activity"/>
    <property type="evidence" value="ECO:0007669"/>
    <property type="project" value="InterPro"/>
</dbReference>
<dbReference type="EMBL" id="VZTL01029754">
    <property type="protein sequence ID" value="NXX56377.1"/>
    <property type="molecule type" value="Genomic_DNA"/>
</dbReference>
<proteinExistence type="predicted"/>
<organism evidence="3 4">
    <name type="scientific">Scopus umbretta</name>
    <name type="common">Hammerkop</name>
    <dbReference type="NCBI Taxonomy" id="33581"/>
    <lineage>
        <taxon>Eukaryota</taxon>
        <taxon>Metazoa</taxon>
        <taxon>Chordata</taxon>
        <taxon>Craniata</taxon>
        <taxon>Vertebrata</taxon>
        <taxon>Euteleostomi</taxon>
        <taxon>Archelosauria</taxon>
        <taxon>Archosauria</taxon>
        <taxon>Dinosauria</taxon>
        <taxon>Saurischia</taxon>
        <taxon>Theropoda</taxon>
        <taxon>Coelurosauria</taxon>
        <taxon>Aves</taxon>
        <taxon>Neognathae</taxon>
        <taxon>Neoaves</taxon>
        <taxon>Aequornithes</taxon>
        <taxon>Pelecaniformes</taxon>
        <taxon>Scopidae</taxon>
        <taxon>Scopus</taxon>
    </lineage>
</organism>
<evidence type="ECO:0000256" key="1">
    <source>
        <dbReference type="ARBA" id="ARBA00022514"/>
    </source>
</evidence>
<dbReference type="GO" id="GO:0005615">
    <property type="term" value="C:extracellular space"/>
    <property type="evidence" value="ECO:0007669"/>
    <property type="project" value="UniProtKB-KW"/>
</dbReference>
<evidence type="ECO:0000313" key="3">
    <source>
        <dbReference type="EMBL" id="NXX56377.1"/>
    </source>
</evidence>
<reference evidence="3 4" key="1">
    <citation type="submission" date="2020-02" db="EMBL/GenBank/DDBJ databases">
        <title>Bird 10,000 Genomes (B10K) Project - Family phase.</title>
        <authorList>
            <person name="Zhang G."/>
        </authorList>
    </citation>
    <scope>NUCLEOTIDE SEQUENCE [LARGE SCALE GENOMIC DNA]</scope>
    <source>
        <strain evidence="3">B10K-DU-002-70</strain>
        <tissue evidence="3">Muscle</tissue>
    </source>
</reference>
<comment type="caution">
    <text evidence="3">The sequence shown here is derived from an EMBL/GenBank/DDBJ whole genome shotgun (WGS) entry which is preliminary data.</text>
</comment>
<dbReference type="SMART" id="SM00199">
    <property type="entry name" value="SCY"/>
    <property type="match status" value="1"/>
</dbReference>
<sequence>LAPYTPSECCFSYVKSLLQLVNLKSFYTTPNKCFSPEIFLVISPLLFETRNGTKVCANPEITWVEKAVEMLQKKKGLHA</sequence>
<accession>A0A7L4HT26</accession>
<dbReference type="Proteomes" id="UP000539032">
    <property type="component" value="Unassembled WGS sequence"/>
</dbReference>
<dbReference type="InterPro" id="IPR001811">
    <property type="entry name" value="Chemokine_IL8-like_dom"/>
</dbReference>
<dbReference type="AlphaFoldDB" id="A0A7L4HT26"/>
<name>A0A7L4HT26_SCOUM</name>
<gene>
    <name evidence="3" type="primary">Ccl14</name>
    <name evidence="3" type="ORF">SCOUMB_R04273</name>
</gene>
<keyword evidence="1" id="KW-0202">Cytokine</keyword>